<evidence type="ECO:0000313" key="2">
    <source>
        <dbReference type="EMBL" id="QXJ21756.1"/>
    </source>
</evidence>
<proteinExistence type="predicted"/>
<dbReference type="Proteomes" id="UP001049518">
    <property type="component" value="Chromosome"/>
</dbReference>
<dbReference type="Gene3D" id="3.40.50.720">
    <property type="entry name" value="NAD(P)-binding Rossmann-like Domain"/>
    <property type="match status" value="1"/>
</dbReference>
<dbReference type="PANTHER" id="PTHR43162:SF1">
    <property type="entry name" value="PRESTALK A DIFFERENTIATION PROTEIN A"/>
    <property type="match status" value="1"/>
</dbReference>
<dbReference type="PANTHER" id="PTHR43162">
    <property type="match status" value="1"/>
</dbReference>
<evidence type="ECO:0000313" key="3">
    <source>
        <dbReference type="Proteomes" id="UP001049518"/>
    </source>
</evidence>
<dbReference type="EMBL" id="CP059572">
    <property type="protein sequence ID" value="QXJ21756.1"/>
    <property type="molecule type" value="Genomic_DNA"/>
</dbReference>
<reference evidence="2" key="1">
    <citation type="submission" date="2020-07" db="EMBL/GenBank/DDBJ databases">
        <authorList>
            <person name="Tarantini F.S."/>
            <person name="Hong K.W."/>
            <person name="Chan K.G."/>
        </authorList>
    </citation>
    <scope>NUCLEOTIDE SEQUENCE</scope>
    <source>
        <strain evidence="2">32-07</strain>
    </source>
</reference>
<accession>A0ABX8QSF2</accession>
<evidence type="ECO:0000259" key="1">
    <source>
        <dbReference type="Pfam" id="PF13460"/>
    </source>
</evidence>
<dbReference type="Pfam" id="PF13460">
    <property type="entry name" value="NAD_binding_10"/>
    <property type="match status" value="1"/>
</dbReference>
<name>A0ABX8QSF2_9ACTN</name>
<organism evidence="2 3">
    <name type="scientific">Actinomadura graeca</name>
    <dbReference type="NCBI Taxonomy" id="2750812"/>
    <lineage>
        <taxon>Bacteria</taxon>
        <taxon>Bacillati</taxon>
        <taxon>Actinomycetota</taxon>
        <taxon>Actinomycetes</taxon>
        <taxon>Streptosporangiales</taxon>
        <taxon>Thermomonosporaceae</taxon>
        <taxon>Actinomadura</taxon>
    </lineage>
</organism>
<keyword evidence="3" id="KW-1185">Reference proteome</keyword>
<protein>
    <submittedName>
        <fullName evidence="2">NAD(P)H-binding protein</fullName>
    </submittedName>
</protein>
<sequence length="273" mass="29582">MILVTGATGNVGRHVVGELLGSDVRIRALSRDPASARLPADVEVAPTDEMPLDGVTSLFLNPAVFWHGLGDVLDRAKSAGVRRVVMLSSSAALDTDPSNQIAAHHLGVEHAIEDSGLEWTFVRPGEFSSNARAWAEAIRAGEPVRGPFPAARTTPIHERDIAAVAARALTADDLVGARPVLTGPEVLTHPEMVRIIGEAVRRPARFEEITPEEARKEMLAQPYMRDGLVDTLLRLRARAVDAPVEVSPEVERITGRPPRTFAEWAADHADDFR</sequence>
<dbReference type="InterPro" id="IPR051604">
    <property type="entry name" value="Ergot_Alk_Oxidoreductase"/>
</dbReference>
<feature type="domain" description="NAD(P)-binding" evidence="1">
    <location>
        <begin position="6"/>
        <end position="171"/>
    </location>
</feature>
<dbReference type="SUPFAM" id="SSF51735">
    <property type="entry name" value="NAD(P)-binding Rossmann-fold domains"/>
    <property type="match status" value="1"/>
</dbReference>
<dbReference type="RefSeq" id="WP_231334931.1">
    <property type="nucleotide sequence ID" value="NZ_CP059572.1"/>
</dbReference>
<gene>
    <name evidence="2" type="ORF">AGRA3207_002643</name>
</gene>
<dbReference type="InterPro" id="IPR036291">
    <property type="entry name" value="NAD(P)-bd_dom_sf"/>
</dbReference>
<dbReference type="InterPro" id="IPR016040">
    <property type="entry name" value="NAD(P)-bd_dom"/>
</dbReference>